<dbReference type="GO" id="GO:0016757">
    <property type="term" value="F:glycosyltransferase activity"/>
    <property type="evidence" value="ECO:0007669"/>
    <property type="project" value="TreeGrafter"/>
</dbReference>
<dbReference type="Pfam" id="PF13692">
    <property type="entry name" value="Glyco_trans_1_4"/>
    <property type="match status" value="1"/>
</dbReference>
<proteinExistence type="predicted"/>
<organism evidence="1 2">
    <name type="scientific">Pseudodesulfovibrio alkaliphilus</name>
    <dbReference type="NCBI Taxonomy" id="2661613"/>
    <lineage>
        <taxon>Bacteria</taxon>
        <taxon>Pseudomonadati</taxon>
        <taxon>Thermodesulfobacteriota</taxon>
        <taxon>Desulfovibrionia</taxon>
        <taxon>Desulfovibrionales</taxon>
        <taxon>Desulfovibrionaceae</taxon>
    </lineage>
</organism>
<dbReference type="CDD" id="cd03801">
    <property type="entry name" value="GT4_PimA-like"/>
    <property type="match status" value="1"/>
</dbReference>
<dbReference type="Gene3D" id="3.40.50.2000">
    <property type="entry name" value="Glycogen Phosphorylase B"/>
    <property type="match status" value="1"/>
</dbReference>
<dbReference type="Proteomes" id="UP000461162">
    <property type="component" value="Unassembled WGS sequence"/>
</dbReference>
<dbReference type="PANTHER" id="PTHR45947">
    <property type="entry name" value="SULFOQUINOVOSYL TRANSFERASE SQD2"/>
    <property type="match status" value="1"/>
</dbReference>
<keyword evidence="1" id="KW-0808">Transferase</keyword>
<dbReference type="InterPro" id="IPR050194">
    <property type="entry name" value="Glycosyltransferase_grp1"/>
</dbReference>
<protein>
    <submittedName>
        <fullName evidence="1">Glycosyltransferase</fullName>
    </submittedName>
</protein>
<reference evidence="1 2" key="1">
    <citation type="submission" date="2019-11" db="EMBL/GenBank/DDBJ databases">
        <title>Pseudodesulfovibrio alkaliphilus, sp. nov., an alkaliphilic sulfate-reducing bacteria from mud volcano of Taman peninsula, Russia.</title>
        <authorList>
            <person name="Frolova A."/>
            <person name="Merkel A.Y."/>
            <person name="Slobodkin A.I."/>
        </authorList>
    </citation>
    <scope>NUCLEOTIDE SEQUENCE [LARGE SCALE GENOMIC DNA]</scope>
    <source>
        <strain evidence="1 2">F-1</strain>
    </source>
</reference>
<dbReference type="SUPFAM" id="SSF53756">
    <property type="entry name" value="UDP-Glycosyltransferase/glycogen phosphorylase"/>
    <property type="match status" value="1"/>
</dbReference>
<keyword evidence="2" id="KW-1185">Reference proteome</keyword>
<evidence type="ECO:0000313" key="1">
    <source>
        <dbReference type="EMBL" id="MUM76891.1"/>
    </source>
</evidence>
<evidence type="ECO:0000313" key="2">
    <source>
        <dbReference type="Proteomes" id="UP000461162"/>
    </source>
</evidence>
<accession>A0A7K1KLQ9</accession>
<dbReference type="RefSeq" id="WP_155932539.1">
    <property type="nucleotide sequence ID" value="NZ_WODC01000002.1"/>
</dbReference>
<name>A0A7K1KLQ9_9BACT</name>
<dbReference type="AlphaFoldDB" id="A0A7K1KLQ9"/>
<dbReference type="PANTHER" id="PTHR45947:SF3">
    <property type="entry name" value="SULFOQUINOVOSYL TRANSFERASE SQD2"/>
    <property type="match status" value="1"/>
</dbReference>
<sequence>MKTVFLVPQGERGHAAFRVDAHVAAGRALGRDVSALTVPAAPLARFVFFRRLGRADVIVIHRELPSESELRILRRLASRIVYDVADAAWTLPQSRLDGMMARRSVGRSARSFARVCAEADLCLVENMAQAKAAARFQERVSILPTPLDTDVYTPGSALDGDVPGCGPVRVGWMVSGGDRQCLAEIVGGLSGRGGCIQFFIVSDEPYEGPGKDFVFWSRPEPGREVAALQDMEIGLAPYPDDEYSQAGSGLDALRYMACGAVVVASDRGGAVDLVDHGIDGFLVRDTEDWARHVLRLAEDAALRRDMARAARDKVVGKYGLETVSAQLWDALESLR</sequence>
<dbReference type="EMBL" id="WODC01000002">
    <property type="protein sequence ID" value="MUM76891.1"/>
    <property type="molecule type" value="Genomic_DNA"/>
</dbReference>
<comment type="caution">
    <text evidence="1">The sequence shown here is derived from an EMBL/GenBank/DDBJ whole genome shotgun (WGS) entry which is preliminary data.</text>
</comment>
<gene>
    <name evidence="1" type="ORF">GKC30_04505</name>
</gene>